<proteinExistence type="predicted"/>
<dbReference type="PANTHER" id="PTHR47429">
    <property type="entry name" value="PROTEIN TWIN LOV 1"/>
    <property type="match status" value="1"/>
</dbReference>
<dbReference type="InterPro" id="IPR001623">
    <property type="entry name" value="DnaJ_domain"/>
</dbReference>
<dbReference type="PROSITE" id="PS50076">
    <property type="entry name" value="DNAJ_2"/>
    <property type="match status" value="1"/>
</dbReference>
<dbReference type="PRINTS" id="PR00625">
    <property type="entry name" value="JDOMAIN"/>
</dbReference>
<keyword evidence="3" id="KW-0157">Chromophore</keyword>
<name>A0A1Q9F6K9_SYMMI</name>
<dbReference type="GO" id="GO:0016301">
    <property type="term" value="F:kinase activity"/>
    <property type="evidence" value="ECO:0007669"/>
    <property type="project" value="UniProtKB-KW"/>
</dbReference>
<organism evidence="7 8">
    <name type="scientific">Symbiodinium microadriaticum</name>
    <name type="common">Dinoflagellate</name>
    <name type="synonym">Zooxanthella microadriatica</name>
    <dbReference type="NCBI Taxonomy" id="2951"/>
    <lineage>
        <taxon>Eukaryota</taxon>
        <taxon>Sar</taxon>
        <taxon>Alveolata</taxon>
        <taxon>Dinophyceae</taxon>
        <taxon>Suessiales</taxon>
        <taxon>Symbiodiniaceae</taxon>
        <taxon>Symbiodinium</taxon>
    </lineage>
</organism>
<evidence type="ECO:0000256" key="4">
    <source>
        <dbReference type="SAM" id="MobiDB-lite"/>
    </source>
</evidence>
<dbReference type="SUPFAM" id="SSF46565">
    <property type="entry name" value="Chaperone J-domain"/>
    <property type="match status" value="1"/>
</dbReference>
<feature type="transmembrane region" description="Helical" evidence="5">
    <location>
        <begin position="190"/>
        <end position="209"/>
    </location>
</feature>
<protein>
    <submittedName>
        <fullName evidence="7">Blue-light-activated histidine kinase 1</fullName>
    </submittedName>
</protein>
<dbReference type="InterPro" id="IPR036869">
    <property type="entry name" value="J_dom_sf"/>
</dbReference>
<dbReference type="CDD" id="cd06257">
    <property type="entry name" value="DnaJ"/>
    <property type="match status" value="1"/>
</dbReference>
<keyword evidence="7" id="KW-0808">Transferase</keyword>
<dbReference type="PANTHER" id="PTHR47429:SF2">
    <property type="entry name" value="PROTEIN TWIN LOV 1"/>
    <property type="match status" value="1"/>
</dbReference>
<dbReference type="EMBL" id="LSRX01000004">
    <property type="protein sequence ID" value="OLQ15313.1"/>
    <property type="molecule type" value="Genomic_DNA"/>
</dbReference>
<evidence type="ECO:0000259" key="6">
    <source>
        <dbReference type="PROSITE" id="PS50076"/>
    </source>
</evidence>
<keyword evidence="2" id="KW-0288">FMN</keyword>
<keyword evidence="5" id="KW-0812">Transmembrane</keyword>
<feature type="region of interest" description="Disordered" evidence="4">
    <location>
        <begin position="342"/>
        <end position="397"/>
    </location>
</feature>
<sequence length="479" mass="52922">MFGAAGCVDDKLLAAVNEAIVSQAFKSAVQDCKFCVTIANPKGMDYPLVAVSKEFETMTGYLRSEILGVNCRFLNQGVDMDPHDLMNLRIASQTGQELPNEPNPFDLFGVKRGTEKAEIRKLFRKRVQTEHPDVNPNDPEAAERFQELVGAYNSIMGDELLPDELNFVRVQMTKRYKKELEADQSVNNGIFYALLPGMAVTVIGIWFFAMDALGMLDPQTKQLLDAVKGKGAPFTAVIPNRKKSGELFLNLLDVRGLTVARETRTGEDLWYLIGIQADVSELGEEDMPDDHFDELQKLSDFVRERLMRELSTYALSNSQEEDGQTAQYELLACPVWRPGDALGSRGNRHLTKTSKDRTSPSTGPAKASASGKLALGLLGAPGLPERRQKEPAKPPEQMGNLVTKMAAMSLQQEDALSRLRLDTSFTFHLKQEGGRFRRFGCADVAEAPGCRAVTASAGSRLKFKTQAHLMPVDSCTDHL</sequence>
<keyword evidence="8" id="KW-1185">Reference proteome</keyword>
<comment type="caution">
    <text evidence="7">The sequence shown here is derived from an EMBL/GenBank/DDBJ whole genome shotgun (WGS) entry which is preliminary data.</text>
</comment>
<dbReference type="Proteomes" id="UP000186817">
    <property type="component" value="Unassembled WGS sequence"/>
</dbReference>
<dbReference type="Gene3D" id="1.10.287.110">
    <property type="entry name" value="DnaJ domain"/>
    <property type="match status" value="1"/>
</dbReference>
<feature type="domain" description="J" evidence="6">
    <location>
        <begin position="103"/>
        <end position="166"/>
    </location>
</feature>
<dbReference type="Pfam" id="PF00226">
    <property type="entry name" value="DnaJ"/>
    <property type="match status" value="1"/>
</dbReference>
<keyword evidence="7" id="KW-0418">Kinase</keyword>
<evidence type="ECO:0000256" key="3">
    <source>
        <dbReference type="ARBA" id="ARBA00022991"/>
    </source>
</evidence>
<evidence type="ECO:0000256" key="5">
    <source>
        <dbReference type="SAM" id="Phobius"/>
    </source>
</evidence>
<feature type="compositionally biased region" description="Low complexity" evidence="4">
    <location>
        <begin position="363"/>
        <end position="383"/>
    </location>
</feature>
<gene>
    <name evidence="7" type="ORF">AK812_SmicGene458</name>
</gene>
<feature type="compositionally biased region" description="Basic and acidic residues" evidence="4">
    <location>
        <begin position="384"/>
        <end position="393"/>
    </location>
</feature>
<keyword evidence="1" id="KW-0285">Flavoprotein</keyword>
<evidence type="ECO:0000313" key="7">
    <source>
        <dbReference type="EMBL" id="OLQ15313.1"/>
    </source>
</evidence>
<dbReference type="OrthoDB" id="420696at2759"/>
<dbReference type="AlphaFoldDB" id="A0A1Q9F6K9"/>
<dbReference type="SMART" id="SM00271">
    <property type="entry name" value="DnaJ"/>
    <property type="match status" value="1"/>
</dbReference>
<accession>A0A1Q9F6K9</accession>
<keyword evidence="5" id="KW-0472">Membrane</keyword>
<evidence type="ECO:0000256" key="1">
    <source>
        <dbReference type="ARBA" id="ARBA00022630"/>
    </source>
</evidence>
<dbReference type="Gene3D" id="3.30.450.20">
    <property type="entry name" value="PAS domain"/>
    <property type="match status" value="2"/>
</dbReference>
<reference evidence="7 8" key="1">
    <citation type="submission" date="2016-02" db="EMBL/GenBank/DDBJ databases">
        <title>Genome analysis of coral dinoflagellate symbionts highlights evolutionary adaptations to a symbiotic lifestyle.</title>
        <authorList>
            <person name="Aranda M."/>
            <person name="Li Y."/>
            <person name="Liew Y.J."/>
            <person name="Baumgarten S."/>
            <person name="Simakov O."/>
            <person name="Wilson M."/>
            <person name="Piel J."/>
            <person name="Ashoor H."/>
            <person name="Bougouffa S."/>
            <person name="Bajic V.B."/>
            <person name="Ryu T."/>
            <person name="Ravasi T."/>
            <person name="Bayer T."/>
            <person name="Micklem G."/>
            <person name="Kim H."/>
            <person name="Bhak J."/>
            <person name="Lajeunesse T.C."/>
            <person name="Voolstra C.R."/>
        </authorList>
    </citation>
    <scope>NUCLEOTIDE SEQUENCE [LARGE SCALE GENOMIC DNA]</scope>
    <source>
        <strain evidence="7 8">CCMP2467</strain>
    </source>
</reference>
<evidence type="ECO:0000313" key="8">
    <source>
        <dbReference type="Proteomes" id="UP000186817"/>
    </source>
</evidence>
<keyword evidence="5" id="KW-1133">Transmembrane helix</keyword>
<evidence type="ECO:0000256" key="2">
    <source>
        <dbReference type="ARBA" id="ARBA00022643"/>
    </source>
</evidence>
<dbReference type="GO" id="GO:0005634">
    <property type="term" value="C:nucleus"/>
    <property type="evidence" value="ECO:0007669"/>
    <property type="project" value="TreeGrafter"/>
</dbReference>